<keyword evidence="4" id="KW-1185">Reference proteome</keyword>
<dbReference type="InterPro" id="IPR049545">
    <property type="entry name" value="Gta3_dom"/>
</dbReference>
<dbReference type="GO" id="GO:0005739">
    <property type="term" value="C:mitochondrion"/>
    <property type="evidence" value="ECO:0007669"/>
    <property type="project" value="TreeGrafter"/>
</dbReference>
<dbReference type="GO" id="GO:0030956">
    <property type="term" value="C:glutamyl-tRNA(Gln) amidotransferase complex"/>
    <property type="evidence" value="ECO:0007669"/>
    <property type="project" value="TreeGrafter"/>
</dbReference>
<evidence type="ECO:0000313" key="4">
    <source>
        <dbReference type="Proteomes" id="UP001324427"/>
    </source>
</evidence>
<dbReference type="EMBL" id="JAVFHQ010000009">
    <property type="protein sequence ID" value="KAK4548023.1"/>
    <property type="molecule type" value="Genomic_DNA"/>
</dbReference>
<sequence length="199" mass="21996">MRSRPLALRVWTAQTNAHRRAFATTVRCRDVTERDSKGNIDVGKLLSQPTWSVASLLPAKDQQPGGPEISSKQLHHLLRLSALPAPKDAAEEAAMLSTLSSQLHFVKDIQQVDTTGVEPLRSLRDETAEGEQEAELGMEAMKEALGMETVRGRYHQRIRRRRRGDGVDGESEEGEKWDPLGTAGKKVGRFFVVEGGKDG</sequence>
<accession>A0AAV9JR91</accession>
<reference evidence="3 4" key="1">
    <citation type="submission" date="2021-11" db="EMBL/GenBank/DDBJ databases">
        <title>Black yeast isolated from Biological Soil Crust.</title>
        <authorList>
            <person name="Kurbessoian T."/>
        </authorList>
    </citation>
    <scope>NUCLEOTIDE SEQUENCE [LARGE SCALE GENOMIC DNA]</scope>
    <source>
        <strain evidence="3 4">CCFEE 5522</strain>
    </source>
</reference>
<evidence type="ECO:0000313" key="3">
    <source>
        <dbReference type="EMBL" id="KAK4548023.1"/>
    </source>
</evidence>
<dbReference type="PANTHER" id="PTHR15004:SF0">
    <property type="entry name" value="GLUTAMYL-TRNA(GLN) AMIDOTRANSFERASE SUBUNIT C, MITOCHONDRIAL"/>
    <property type="match status" value="1"/>
</dbReference>
<dbReference type="AlphaFoldDB" id="A0AAV9JR91"/>
<dbReference type="InterPro" id="IPR003837">
    <property type="entry name" value="GatC"/>
</dbReference>
<feature type="region of interest" description="Disordered" evidence="1">
    <location>
        <begin position="160"/>
        <end position="180"/>
    </location>
</feature>
<evidence type="ECO:0000259" key="2">
    <source>
        <dbReference type="Pfam" id="PF20978"/>
    </source>
</evidence>
<protein>
    <recommendedName>
        <fullName evidence="2">Glutamyl-tRNA amidotransferase complex subunit Gta3 domain-containing protein</fullName>
    </recommendedName>
</protein>
<feature type="domain" description="Glutamyl-tRNA amidotransferase complex subunit Gta3" evidence="2">
    <location>
        <begin position="64"/>
        <end position="120"/>
    </location>
</feature>
<name>A0AAV9JR91_9PEZI</name>
<dbReference type="GO" id="GO:0032543">
    <property type="term" value="P:mitochondrial translation"/>
    <property type="evidence" value="ECO:0007669"/>
    <property type="project" value="TreeGrafter"/>
</dbReference>
<dbReference type="GO" id="GO:0006450">
    <property type="term" value="P:regulation of translational fidelity"/>
    <property type="evidence" value="ECO:0007669"/>
    <property type="project" value="InterPro"/>
</dbReference>
<proteinExistence type="predicted"/>
<dbReference type="Proteomes" id="UP001324427">
    <property type="component" value="Unassembled WGS sequence"/>
</dbReference>
<gene>
    <name evidence="3" type="ORF">LTR36_010743</name>
</gene>
<dbReference type="PANTHER" id="PTHR15004">
    <property type="entry name" value="GLUTAMYL-TRNA(GLN) AMIDOTRANSFERASE SUBUNIT C, MITOCHONDRIAL"/>
    <property type="match status" value="1"/>
</dbReference>
<dbReference type="GO" id="GO:0070681">
    <property type="term" value="P:glutaminyl-tRNAGln biosynthesis via transamidation"/>
    <property type="evidence" value="ECO:0007669"/>
    <property type="project" value="TreeGrafter"/>
</dbReference>
<dbReference type="InterPro" id="IPR036113">
    <property type="entry name" value="Asp/Glu-ADT_sf_sub_c"/>
</dbReference>
<organism evidence="3 4">
    <name type="scientific">Oleoguttula mirabilis</name>
    <dbReference type="NCBI Taxonomy" id="1507867"/>
    <lineage>
        <taxon>Eukaryota</taxon>
        <taxon>Fungi</taxon>
        <taxon>Dikarya</taxon>
        <taxon>Ascomycota</taxon>
        <taxon>Pezizomycotina</taxon>
        <taxon>Dothideomycetes</taxon>
        <taxon>Dothideomycetidae</taxon>
        <taxon>Mycosphaerellales</taxon>
        <taxon>Teratosphaeriaceae</taxon>
        <taxon>Oleoguttula</taxon>
    </lineage>
</organism>
<evidence type="ECO:0000256" key="1">
    <source>
        <dbReference type="SAM" id="MobiDB-lite"/>
    </source>
</evidence>
<comment type="caution">
    <text evidence="3">The sequence shown here is derived from an EMBL/GenBank/DDBJ whole genome shotgun (WGS) entry which is preliminary data.</text>
</comment>
<dbReference type="Pfam" id="PF20978">
    <property type="entry name" value="Gta3"/>
    <property type="match status" value="1"/>
</dbReference>
<dbReference type="SUPFAM" id="SSF141000">
    <property type="entry name" value="Glu-tRNAGln amidotransferase C subunit"/>
    <property type="match status" value="1"/>
</dbReference>